<evidence type="ECO:0000313" key="3">
    <source>
        <dbReference type="Proteomes" id="UP000279235"/>
    </source>
</evidence>
<dbReference type="EMBL" id="OGTW02000071">
    <property type="protein sequence ID" value="SPS11561.1"/>
    <property type="molecule type" value="Genomic_DNA"/>
</dbReference>
<dbReference type="Proteomes" id="UP000279235">
    <property type="component" value="Unassembled WGS sequence"/>
</dbReference>
<reference evidence="1" key="1">
    <citation type="submission" date="2018-01" db="EMBL/GenBank/DDBJ databases">
        <authorList>
            <person name="Gaut B.S."/>
            <person name="Morton B.R."/>
            <person name="Clegg M.T."/>
            <person name="Duvall M.R."/>
        </authorList>
    </citation>
    <scope>NUCLEOTIDE SEQUENCE</scope>
    <source>
        <strain evidence="1">Lactococcus lactis</strain>
    </source>
</reference>
<protein>
    <submittedName>
        <fullName evidence="1">Uncharacterized protein</fullName>
    </submittedName>
</protein>
<proteinExistence type="predicted"/>
<reference evidence="2" key="3">
    <citation type="submission" date="2018-05" db="EMBL/GenBank/DDBJ databases">
        <authorList>
            <person name="Lanie J.A."/>
            <person name="Ng W.-L."/>
            <person name="Kazmierczak K.M."/>
            <person name="Andrzejewski T.M."/>
            <person name="Davidsen T.M."/>
            <person name="Wayne K.J."/>
            <person name="Tettelin H."/>
            <person name="Glass J.I."/>
            <person name="Rusch D."/>
            <person name="Podicherti R."/>
            <person name="Tsui H.-C.T."/>
            <person name="Winkler M.E."/>
        </authorList>
    </citation>
    <scope>NUCLEOTIDE SEQUENCE</scope>
    <source>
        <strain evidence="2">Lactococcus lactis</strain>
    </source>
</reference>
<evidence type="ECO:0000313" key="2">
    <source>
        <dbReference type="EMBL" id="SPS11561.1"/>
    </source>
</evidence>
<dbReference type="EMBL" id="OGTW01000071">
    <property type="protein sequence ID" value="SPB26244.1"/>
    <property type="molecule type" value="Genomic_DNA"/>
</dbReference>
<organism evidence="1">
    <name type="scientific">Lactococcus lactis</name>
    <dbReference type="NCBI Taxonomy" id="1358"/>
    <lineage>
        <taxon>Bacteria</taxon>
        <taxon>Bacillati</taxon>
        <taxon>Bacillota</taxon>
        <taxon>Bacilli</taxon>
        <taxon>Lactobacillales</taxon>
        <taxon>Streptococcaceae</taxon>
        <taxon>Lactococcus</taxon>
    </lineage>
</organism>
<gene>
    <name evidence="1" type="ORF">AMHIJAGA_01495</name>
</gene>
<evidence type="ECO:0000313" key="1">
    <source>
        <dbReference type="EMBL" id="SPB26244.1"/>
    </source>
</evidence>
<reference evidence="3" key="2">
    <citation type="submission" date="2018-05" db="EMBL/GenBank/DDBJ databases">
        <authorList>
            <person name="Duru I."/>
        </authorList>
    </citation>
    <scope>NUCLEOTIDE SEQUENCE [LARGE SCALE GENOMIC DNA]</scope>
</reference>
<sequence length="47" mass="5825">MQEYLINVQQLESKQEELEPEDYFYNQDDYVDIDKFLYEMNNPLSNE</sequence>
<dbReference type="AlphaFoldDB" id="A0A2X0PHY8"/>
<accession>A0A2X0PHY8</accession>
<name>A0A2X0PHY8_9LACT</name>
<dbReference type="RefSeq" id="WP_171052492.1">
    <property type="nucleotide sequence ID" value="NZ_CP125771.1"/>
</dbReference>